<sequence>MLFSFLKRAWLGLVVLCVVIVAGISVWQVRGRFGVGRDPSTAVAGIGSEIVQFNPKNITYEVFGDLKESGTLNYLDVKTLPIQVDIVTLPWSHLETTVETSAVASIMVQTDGNFVGCRIRVNGLVRSERTVSADHAAVSCTVLSA</sequence>
<evidence type="ECO:0000256" key="4">
    <source>
        <dbReference type="ARBA" id="ARBA00022692"/>
    </source>
</evidence>
<comment type="similarity">
    <text evidence="2">Belongs to the MmpS family.</text>
</comment>
<dbReference type="Pfam" id="PF05423">
    <property type="entry name" value="Mycobact_memb"/>
    <property type="match status" value="1"/>
</dbReference>
<dbReference type="RefSeq" id="WP_070951850.1">
    <property type="nucleotide sequence ID" value="NZ_CP050145.1"/>
</dbReference>
<dbReference type="EMBL" id="MLIS01000001">
    <property type="protein sequence ID" value="OHU79136.1"/>
    <property type="molecule type" value="Genomic_DNA"/>
</dbReference>
<evidence type="ECO:0000256" key="2">
    <source>
        <dbReference type="ARBA" id="ARBA00007531"/>
    </source>
</evidence>
<dbReference type="GO" id="GO:0005886">
    <property type="term" value="C:plasma membrane"/>
    <property type="evidence" value="ECO:0007669"/>
    <property type="project" value="UniProtKB-SubCell"/>
</dbReference>
<evidence type="ECO:0000256" key="3">
    <source>
        <dbReference type="ARBA" id="ARBA00022475"/>
    </source>
</evidence>
<evidence type="ECO:0000256" key="1">
    <source>
        <dbReference type="ARBA" id="ARBA00004236"/>
    </source>
</evidence>
<keyword evidence="4" id="KW-0812">Transmembrane</keyword>
<name>A0A1S1M774_MYCCH</name>
<dbReference type="Proteomes" id="UP000179441">
    <property type="component" value="Unassembled WGS sequence"/>
</dbReference>
<keyword evidence="5" id="KW-1133">Transmembrane helix</keyword>
<evidence type="ECO:0000313" key="7">
    <source>
        <dbReference type="EMBL" id="OHU79136.1"/>
    </source>
</evidence>
<organism evidence="7 8">
    <name type="scientific">Mycobacteroides chelonae</name>
    <name type="common">Mycobacterium chelonae</name>
    <dbReference type="NCBI Taxonomy" id="1774"/>
    <lineage>
        <taxon>Bacteria</taxon>
        <taxon>Bacillati</taxon>
        <taxon>Actinomycetota</taxon>
        <taxon>Actinomycetes</taxon>
        <taxon>Mycobacteriales</taxon>
        <taxon>Mycobacteriaceae</taxon>
        <taxon>Mycobacteroides</taxon>
    </lineage>
</organism>
<evidence type="ECO:0000256" key="6">
    <source>
        <dbReference type="ARBA" id="ARBA00023136"/>
    </source>
</evidence>
<dbReference type="InterPro" id="IPR038468">
    <property type="entry name" value="MmpS_C"/>
</dbReference>
<dbReference type="AlphaFoldDB" id="A0A1S1M774"/>
<accession>A0A1S1M774</accession>
<reference evidence="7 8" key="1">
    <citation type="submission" date="2016-10" db="EMBL/GenBank/DDBJ databases">
        <title>Evaluation of Human, Veterinary and Environmental Mycobacterium chelonae Isolates by Core Genome Phylogenomic Analysis, Targeted Gene Comparison, and Anti-microbial Susceptibility Patterns: A Tale of Mistaken Identities.</title>
        <authorList>
            <person name="Fogelson S.B."/>
            <person name="Camus A.C."/>
            <person name="Lorenz W."/>
            <person name="Vasireddy R."/>
            <person name="Vasireddy S."/>
            <person name="Smith T."/>
            <person name="Brown-Elliott B.A."/>
            <person name="Wallace R.J.Jr."/>
            <person name="Hasan N.A."/>
            <person name="Reischl U."/>
            <person name="Sanchez S."/>
        </authorList>
    </citation>
    <scope>NUCLEOTIDE SEQUENCE [LARGE SCALE GENOMIC DNA]</scope>
    <source>
        <strain evidence="7 8">15518</strain>
    </source>
</reference>
<comment type="caution">
    <text evidence="7">The sequence shown here is derived from an EMBL/GenBank/DDBJ whole genome shotgun (WGS) entry which is preliminary data.</text>
</comment>
<proteinExistence type="inferred from homology"/>
<dbReference type="Gene3D" id="2.60.40.2880">
    <property type="entry name" value="MmpS1-5, C-terminal soluble domain"/>
    <property type="match status" value="1"/>
</dbReference>
<protein>
    <submittedName>
        <fullName evidence="7">Uncharacterized protein</fullName>
    </submittedName>
</protein>
<keyword evidence="3" id="KW-1003">Cell membrane</keyword>
<evidence type="ECO:0000256" key="5">
    <source>
        <dbReference type="ARBA" id="ARBA00022989"/>
    </source>
</evidence>
<keyword evidence="8" id="KW-1185">Reference proteome</keyword>
<evidence type="ECO:0000313" key="8">
    <source>
        <dbReference type="Proteomes" id="UP000179441"/>
    </source>
</evidence>
<comment type="subcellular location">
    <subcellularLocation>
        <location evidence="1">Cell membrane</location>
    </subcellularLocation>
</comment>
<dbReference type="InterPro" id="IPR008693">
    <property type="entry name" value="MmpS"/>
</dbReference>
<gene>
    <name evidence="7" type="ORF">BKG84_12820</name>
</gene>
<keyword evidence="6" id="KW-0472">Membrane</keyword>